<gene>
    <name evidence="2" type="ORF">NCTC11535_01155</name>
</gene>
<accession>A0ABY1VN03</accession>
<evidence type="ECO:0008006" key="4">
    <source>
        <dbReference type="Google" id="ProtNLM"/>
    </source>
</evidence>
<feature type="region of interest" description="Disordered" evidence="1">
    <location>
        <begin position="112"/>
        <end position="133"/>
    </location>
</feature>
<reference evidence="2 3" key="1">
    <citation type="submission" date="2018-06" db="EMBL/GenBank/DDBJ databases">
        <authorList>
            <consortium name="Pathogen Informatics"/>
            <person name="Doyle S."/>
        </authorList>
    </citation>
    <scope>NUCLEOTIDE SEQUENCE [LARGE SCALE GENOMIC DNA]</scope>
    <source>
        <strain evidence="2 3">NCTC11535</strain>
    </source>
</reference>
<protein>
    <recommendedName>
        <fullName evidence="4">CopG family transcriptional regulator</fullName>
    </recommendedName>
</protein>
<name>A0ABY1VN03_9ACTO</name>
<comment type="caution">
    <text evidence="2">The sequence shown here is derived from an EMBL/GenBank/DDBJ whole genome shotgun (WGS) entry which is preliminary data.</text>
</comment>
<dbReference type="Proteomes" id="UP000250006">
    <property type="component" value="Unassembled WGS sequence"/>
</dbReference>
<dbReference type="Gene3D" id="6.10.180.30">
    <property type="match status" value="1"/>
</dbReference>
<dbReference type="RefSeq" id="WP_111836456.1">
    <property type="nucleotide sequence ID" value="NZ_UAPQ01000007.1"/>
</dbReference>
<organism evidence="2 3">
    <name type="scientific">Actinomyces bovis</name>
    <dbReference type="NCBI Taxonomy" id="1658"/>
    <lineage>
        <taxon>Bacteria</taxon>
        <taxon>Bacillati</taxon>
        <taxon>Actinomycetota</taxon>
        <taxon>Actinomycetes</taxon>
        <taxon>Actinomycetales</taxon>
        <taxon>Actinomycetaceae</taxon>
        <taxon>Actinomyces</taxon>
    </lineage>
</organism>
<proteinExistence type="predicted"/>
<keyword evidence="3" id="KW-1185">Reference proteome</keyword>
<feature type="region of interest" description="Disordered" evidence="1">
    <location>
        <begin position="38"/>
        <end position="62"/>
    </location>
</feature>
<evidence type="ECO:0000256" key="1">
    <source>
        <dbReference type="SAM" id="MobiDB-lite"/>
    </source>
</evidence>
<sequence>MKPAPKPRKAVTVPKATGPDPAELPAIASTASTAVNAGRASRAVNDSIAGSSRKASNAGDARRKVTLRLDEDVLGRARTAWANSLALGEATTFNDWLVAAVEAATTEAEARLNGGRPFAPTPAGVIPRGRLAQ</sequence>
<dbReference type="EMBL" id="UAPQ01000007">
    <property type="protein sequence ID" value="SPT53491.1"/>
    <property type="molecule type" value="Genomic_DNA"/>
</dbReference>
<feature type="region of interest" description="Disordered" evidence="1">
    <location>
        <begin position="1"/>
        <end position="25"/>
    </location>
</feature>
<evidence type="ECO:0000313" key="2">
    <source>
        <dbReference type="EMBL" id="SPT53491.1"/>
    </source>
</evidence>
<evidence type="ECO:0000313" key="3">
    <source>
        <dbReference type="Proteomes" id="UP000250006"/>
    </source>
</evidence>